<evidence type="ECO:0000313" key="3">
    <source>
        <dbReference type="EMBL" id="PIT94993.1"/>
    </source>
</evidence>
<evidence type="ECO:0000313" key="4">
    <source>
        <dbReference type="Proteomes" id="UP000228964"/>
    </source>
</evidence>
<dbReference type="Proteomes" id="UP000228964">
    <property type="component" value="Unassembled WGS sequence"/>
</dbReference>
<dbReference type="SUPFAM" id="SSF55073">
    <property type="entry name" value="Nucleotide cyclase"/>
    <property type="match status" value="1"/>
</dbReference>
<protein>
    <recommendedName>
        <fullName evidence="2">GGDEF domain-containing protein</fullName>
    </recommendedName>
</protein>
<dbReference type="Gene3D" id="3.30.70.270">
    <property type="match status" value="1"/>
</dbReference>
<dbReference type="PANTHER" id="PTHR46663">
    <property type="entry name" value="DIGUANYLATE CYCLASE DGCT-RELATED"/>
    <property type="match status" value="1"/>
</dbReference>
<evidence type="ECO:0000259" key="2">
    <source>
        <dbReference type="PROSITE" id="PS50887"/>
    </source>
</evidence>
<dbReference type="NCBIfam" id="TIGR00254">
    <property type="entry name" value="GGDEF"/>
    <property type="match status" value="1"/>
</dbReference>
<proteinExistence type="predicted"/>
<dbReference type="InterPro" id="IPR000160">
    <property type="entry name" value="GGDEF_dom"/>
</dbReference>
<dbReference type="InterPro" id="IPR043128">
    <property type="entry name" value="Rev_trsase/Diguanyl_cyclase"/>
</dbReference>
<dbReference type="PANTHER" id="PTHR46663:SF2">
    <property type="entry name" value="GGDEF DOMAIN-CONTAINING PROTEIN"/>
    <property type="match status" value="1"/>
</dbReference>
<evidence type="ECO:0000256" key="1">
    <source>
        <dbReference type="SAM" id="Phobius"/>
    </source>
</evidence>
<dbReference type="InterPro" id="IPR052163">
    <property type="entry name" value="DGC-Regulatory_Protein"/>
</dbReference>
<comment type="caution">
    <text evidence="3">The sequence shown here is derived from an EMBL/GenBank/DDBJ whole genome shotgun (WGS) entry which is preliminary data.</text>
</comment>
<dbReference type="PROSITE" id="PS50887">
    <property type="entry name" value="GGDEF"/>
    <property type="match status" value="1"/>
</dbReference>
<dbReference type="CDD" id="cd01949">
    <property type="entry name" value="GGDEF"/>
    <property type="match status" value="1"/>
</dbReference>
<dbReference type="FunFam" id="3.30.70.270:FF:000001">
    <property type="entry name" value="Diguanylate cyclase domain protein"/>
    <property type="match status" value="1"/>
</dbReference>
<feature type="transmembrane region" description="Helical" evidence="1">
    <location>
        <begin position="21"/>
        <end position="41"/>
    </location>
</feature>
<reference evidence="4" key="1">
    <citation type="submission" date="2017-09" db="EMBL/GenBank/DDBJ databases">
        <title>Depth-based differentiation of microbial function through sediment-hosted aquifers and enrichment of novel symbionts in the deep terrestrial subsurface.</title>
        <authorList>
            <person name="Probst A.J."/>
            <person name="Ladd B."/>
            <person name="Jarett J.K."/>
            <person name="Geller-Mcgrath D.E."/>
            <person name="Sieber C.M.K."/>
            <person name="Emerson J.B."/>
            <person name="Anantharaman K."/>
            <person name="Thomas B.C."/>
            <person name="Malmstrom R."/>
            <person name="Stieglmeier M."/>
            <person name="Klingl A."/>
            <person name="Woyke T."/>
            <person name="Ryan C.M."/>
            <person name="Banfield J.F."/>
        </authorList>
    </citation>
    <scope>NUCLEOTIDE SEQUENCE [LARGE SCALE GENOMIC DNA]</scope>
</reference>
<dbReference type="InterPro" id="IPR029787">
    <property type="entry name" value="Nucleotide_cyclase"/>
</dbReference>
<organism evidence="3 4">
    <name type="scientific">Candidatus Falkowbacteria bacterium CG10_big_fil_rev_8_21_14_0_10_38_22</name>
    <dbReference type="NCBI Taxonomy" id="1974564"/>
    <lineage>
        <taxon>Bacteria</taxon>
        <taxon>Candidatus Falkowiibacteriota</taxon>
    </lineage>
</organism>
<dbReference type="EMBL" id="PFAO01000053">
    <property type="protein sequence ID" value="PIT94993.1"/>
    <property type="molecule type" value="Genomic_DNA"/>
</dbReference>
<dbReference type="Pfam" id="PF00990">
    <property type="entry name" value="GGDEF"/>
    <property type="match status" value="1"/>
</dbReference>
<dbReference type="SMART" id="SM00267">
    <property type="entry name" value="GGDEF"/>
    <property type="match status" value="1"/>
</dbReference>
<keyword evidence="1" id="KW-0812">Transmembrane</keyword>
<name>A0A2M6WQE9_9BACT</name>
<sequence length="211" mass="23723">MIVYKNKKFKTAKKEESIMEISFVLLIIALIFMGLSIWLFIENRKLRPMAFLDALTGLPNRRLFDEYLTKELARTKRFKTKMAVAVLDLDKFKRVNDNYGHSAGDKVLIEVAARLKAVVRSYDIVARPNSAGDEFYVIMPDAKNDLVVSAMAERIVNTIKQPFNVGYGVEAEIGVSIGIALSPDHGADPEILIKQADSAMYEAKKNGYDDL</sequence>
<keyword evidence="1" id="KW-1133">Transmembrane helix</keyword>
<dbReference type="AlphaFoldDB" id="A0A2M6WQE9"/>
<feature type="domain" description="GGDEF" evidence="2">
    <location>
        <begin position="80"/>
        <end position="211"/>
    </location>
</feature>
<keyword evidence="1" id="KW-0472">Membrane</keyword>
<gene>
    <name evidence="3" type="ORF">COT96_02205</name>
</gene>
<accession>A0A2M6WQE9</accession>